<feature type="region of interest" description="Disordered" evidence="1">
    <location>
        <begin position="1"/>
        <end position="28"/>
    </location>
</feature>
<evidence type="ECO:0000313" key="2">
    <source>
        <dbReference type="EnsemblPlants" id="OPUNC09G08800.1"/>
    </source>
</evidence>
<sequence length="111" mass="12059">MAHSFPAAGDGVEDDREARNEEDGRATLLGGGEVKLGVSTLVQQLPDQSIHLKKRAPALTPDMPCALDLSKEVLEDARHNVPVGMVRAAINHDCKGSPQRELVNRRRSARI</sequence>
<dbReference type="EnsemblPlants" id="OPUNC09G08800.1">
    <property type="protein sequence ID" value="OPUNC09G08800.1"/>
    <property type="gene ID" value="OPUNC09G08800"/>
</dbReference>
<dbReference type="Proteomes" id="UP000026962">
    <property type="component" value="Chromosome 9"/>
</dbReference>
<reference evidence="2" key="2">
    <citation type="submission" date="2018-05" db="EMBL/GenBank/DDBJ databases">
        <title>OpunRS2 (Oryza punctata Reference Sequence Version 2).</title>
        <authorList>
            <person name="Zhang J."/>
            <person name="Kudrna D."/>
            <person name="Lee S."/>
            <person name="Talag J."/>
            <person name="Welchert J."/>
            <person name="Wing R.A."/>
        </authorList>
    </citation>
    <scope>NUCLEOTIDE SEQUENCE [LARGE SCALE GENOMIC DNA]</scope>
</reference>
<protein>
    <submittedName>
        <fullName evidence="2">Uncharacterized protein</fullName>
    </submittedName>
</protein>
<evidence type="ECO:0000256" key="1">
    <source>
        <dbReference type="SAM" id="MobiDB-lite"/>
    </source>
</evidence>
<keyword evidence="3" id="KW-1185">Reference proteome</keyword>
<name>A0A0E0M174_ORYPU</name>
<proteinExistence type="predicted"/>
<accession>A0A0E0M174</accession>
<feature type="compositionally biased region" description="Basic and acidic residues" evidence="1">
    <location>
        <begin position="16"/>
        <end position="25"/>
    </location>
</feature>
<dbReference type="Gramene" id="OPUNC09G08800.1">
    <property type="protein sequence ID" value="OPUNC09G08800.1"/>
    <property type="gene ID" value="OPUNC09G08800"/>
</dbReference>
<evidence type="ECO:0000313" key="3">
    <source>
        <dbReference type="Proteomes" id="UP000026962"/>
    </source>
</evidence>
<dbReference type="HOGENOM" id="CLU_2162547_0_0_1"/>
<reference evidence="2" key="1">
    <citation type="submission" date="2015-04" db="UniProtKB">
        <authorList>
            <consortium name="EnsemblPlants"/>
        </authorList>
    </citation>
    <scope>IDENTIFICATION</scope>
</reference>
<dbReference type="AlphaFoldDB" id="A0A0E0M174"/>
<organism evidence="2">
    <name type="scientific">Oryza punctata</name>
    <name type="common">Red rice</name>
    <dbReference type="NCBI Taxonomy" id="4537"/>
    <lineage>
        <taxon>Eukaryota</taxon>
        <taxon>Viridiplantae</taxon>
        <taxon>Streptophyta</taxon>
        <taxon>Embryophyta</taxon>
        <taxon>Tracheophyta</taxon>
        <taxon>Spermatophyta</taxon>
        <taxon>Magnoliopsida</taxon>
        <taxon>Liliopsida</taxon>
        <taxon>Poales</taxon>
        <taxon>Poaceae</taxon>
        <taxon>BOP clade</taxon>
        <taxon>Oryzoideae</taxon>
        <taxon>Oryzeae</taxon>
        <taxon>Oryzinae</taxon>
        <taxon>Oryza</taxon>
    </lineage>
</organism>